<gene>
    <name evidence="1" type="ORF">FA95DRAFT_1465648</name>
</gene>
<proteinExistence type="predicted"/>
<name>A0ACB8QZD2_9AGAM</name>
<keyword evidence="2" id="KW-1185">Reference proteome</keyword>
<feature type="non-terminal residue" evidence="1">
    <location>
        <position position="174"/>
    </location>
</feature>
<organism evidence="1 2">
    <name type="scientific">Auriscalpium vulgare</name>
    <dbReference type="NCBI Taxonomy" id="40419"/>
    <lineage>
        <taxon>Eukaryota</taxon>
        <taxon>Fungi</taxon>
        <taxon>Dikarya</taxon>
        <taxon>Basidiomycota</taxon>
        <taxon>Agaricomycotina</taxon>
        <taxon>Agaricomycetes</taxon>
        <taxon>Russulales</taxon>
        <taxon>Auriscalpiaceae</taxon>
        <taxon>Auriscalpium</taxon>
    </lineage>
</organism>
<comment type="caution">
    <text evidence="1">The sequence shown here is derived from an EMBL/GenBank/DDBJ whole genome shotgun (WGS) entry which is preliminary data.</text>
</comment>
<evidence type="ECO:0000313" key="1">
    <source>
        <dbReference type="EMBL" id="KAI0037254.1"/>
    </source>
</evidence>
<reference evidence="1" key="1">
    <citation type="submission" date="2021-02" db="EMBL/GenBank/DDBJ databases">
        <authorList>
            <consortium name="DOE Joint Genome Institute"/>
            <person name="Ahrendt S."/>
            <person name="Looney B.P."/>
            <person name="Miyauchi S."/>
            <person name="Morin E."/>
            <person name="Drula E."/>
            <person name="Courty P.E."/>
            <person name="Chicoki N."/>
            <person name="Fauchery L."/>
            <person name="Kohler A."/>
            <person name="Kuo A."/>
            <person name="Labutti K."/>
            <person name="Pangilinan J."/>
            <person name="Lipzen A."/>
            <person name="Riley R."/>
            <person name="Andreopoulos W."/>
            <person name="He G."/>
            <person name="Johnson J."/>
            <person name="Barry K.W."/>
            <person name="Grigoriev I.V."/>
            <person name="Nagy L."/>
            <person name="Hibbett D."/>
            <person name="Henrissat B."/>
            <person name="Matheny P.B."/>
            <person name="Labbe J."/>
            <person name="Martin F."/>
        </authorList>
    </citation>
    <scope>NUCLEOTIDE SEQUENCE</scope>
    <source>
        <strain evidence="1">FP105234-sp</strain>
    </source>
</reference>
<reference evidence="1" key="2">
    <citation type="journal article" date="2022" name="New Phytol.">
        <title>Evolutionary transition to the ectomycorrhizal habit in the genomes of a hyperdiverse lineage of mushroom-forming fungi.</title>
        <authorList>
            <person name="Looney B."/>
            <person name="Miyauchi S."/>
            <person name="Morin E."/>
            <person name="Drula E."/>
            <person name="Courty P.E."/>
            <person name="Kohler A."/>
            <person name="Kuo A."/>
            <person name="LaButti K."/>
            <person name="Pangilinan J."/>
            <person name="Lipzen A."/>
            <person name="Riley R."/>
            <person name="Andreopoulos W."/>
            <person name="He G."/>
            <person name="Johnson J."/>
            <person name="Nolan M."/>
            <person name="Tritt A."/>
            <person name="Barry K.W."/>
            <person name="Grigoriev I.V."/>
            <person name="Nagy L.G."/>
            <person name="Hibbett D."/>
            <person name="Henrissat B."/>
            <person name="Matheny P.B."/>
            <person name="Labbe J."/>
            <person name="Martin F.M."/>
        </authorList>
    </citation>
    <scope>NUCLEOTIDE SEQUENCE</scope>
    <source>
        <strain evidence="1">FP105234-sp</strain>
    </source>
</reference>
<dbReference type="Proteomes" id="UP000814033">
    <property type="component" value="Unassembled WGS sequence"/>
</dbReference>
<accession>A0ACB8QZD2</accession>
<protein>
    <submittedName>
        <fullName evidence="1">Uncharacterized protein</fullName>
    </submittedName>
</protein>
<dbReference type="EMBL" id="MU277185">
    <property type="protein sequence ID" value="KAI0037254.1"/>
    <property type="molecule type" value="Genomic_DNA"/>
</dbReference>
<feature type="non-terminal residue" evidence="1">
    <location>
        <position position="1"/>
    </location>
</feature>
<sequence>CLAGTRTRFLDHIYAWIKNPESDHALVLFGKAGTGKSSIAHEILEHFDNTKLSITSFVFVRSESQKALHNFLPTLAYNLAKLYPSFKSELGKSMKESEWMGTWQYKNHFNCLLQQPFDKLQTEKAPPIVIVIDALDECGDTVDKNGLHIFLAQNISRLPSNIRVLITSRTEEDI</sequence>
<evidence type="ECO:0000313" key="2">
    <source>
        <dbReference type="Proteomes" id="UP000814033"/>
    </source>
</evidence>